<dbReference type="RefSeq" id="XP_062702284.1">
    <property type="nucleotide sequence ID" value="XM_062846300.1"/>
</dbReference>
<protein>
    <recommendedName>
        <fullName evidence="3">CCHC-type domain-containing protein</fullName>
    </recommendedName>
</protein>
<feature type="region of interest" description="Disordered" evidence="2">
    <location>
        <begin position="395"/>
        <end position="436"/>
    </location>
</feature>
<evidence type="ECO:0000313" key="5">
    <source>
        <dbReference type="Proteomes" id="UP000069940"/>
    </source>
</evidence>
<evidence type="ECO:0000313" key="4">
    <source>
        <dbReference type="EnsemblMetazoa" id="AALFPA23_008096.P10907"/>
    </source>
</evidence>
<dbReference type="SUPFAM" id="SSF57756">
    <property type="entry name" value="Retrovirus zinc finger-like domains"/>
    <property type="match status" value="1"/>
</dbReference>
<dbReference type="Proteomes" id="UP000069940">
    <property type="component" value="Unassembled WGS sequence"/>
</dbReference>
<keyword evidence="1" id="KW-0175">Coiled coil</keyword>
<dbReference type="Gene3D" id="4.10.60.10">
    <property type="entry name" value="Zinc finger, CCHC-type"/>
    <property type="match status" value="1"/>
</dbReference>
<dbReference type="SMART" id="SM00343">
    <property type="entry name" value="ZnF_C2HC"/>
    <property type="match status" value="2"/>
</dbReference>
<feature type="domain" description="CCHC-type" evidence="3">
    <location>
        <begin position="350"/>
        <end position="366"/>
    </location>
</feature>
<evidence type="ECO:0000259" key="3">
    <source>
        <dbReference type="SMART" id="SM00343"/>
    </source>
</evidence>
<sequence length="436" mass="48774">MDSYNGAISDATNAPGKKKITRLAAKDPSVLAKELEEERKRNASLVAKLKKAKSSNRRMENTMGEGSFVRLHSTTRCENSAEEQNSALMASMSNLSFASLQVPECKPMDGEDDIDRKSYEQWKHILEASMQLAGVVDEATKMNIFRIKAGPKLLDILESTLSYPESPNAVLFPYANAVHRLGAFYGSRDYIFMQRQRLRSLTQKSGETDVKYVKRVMAVAKLCDFNEENLAEHVADSIQSHAVNQKVRETARKTLRKRGSLVELLERVRALEMEQLNEEMFAKNHRQTEQLEVAAVSYGGQASRVTNSGVGRANRRAGVQQRLPTNWRSGRGGGYSRREFVRNSSVARAPCWRCLSKQHQASECYAIDKICRKCNVKGHFERACHKPSIRASSAGSIKRRYSDDTKDSPASAKKIAAVKDEDSAPMDDSVSVKPFV</sequence>
<dbReference type="GeneID" id="134285485"/>
<name>A0ABM1YDD6_AEDAL</name>
<evidence type="ECO:0000256" key="1">
    <source>
        <dbReference type="SAM" id="Coils"/>
    </source>
</evidence>
<proteinExistence type="predicted"/>
<feature type="domain" description="CCHC-type" evidence="3">
    <location>
        <begin position="370"/>
        <end position="386"/>
    </location>
</feature>
<feature type="region of interest" description="Disordered" evidence="2">
    <location>
        <begin position="1"/>
        <end position="25"/>
    </location>
</feature>
<reference evidence="4" key="2">
    <citation type="submission" date="2025-05" db="UniProtKB">
        <authorList>
            <consortium name="EnsemblMetazoa"/>
        </authorList>
    </citation>
    <scope>IDENTIFICATION</scope>
    <source>
        <strain evidence="4">Foshan</strain>
    </source>
</reference>
<dbReference type="EnsemblMetazoa" id="AALFPA23_008096.R10907">
    <property type="protein sequence ID" value="AALFPA23_008096.P10907"/>
    <property type="gene ID" value="AALFPA23_008096"/>
</dbReference>
<accession>A0ABM1YDD6</accession>
<dbReference type="InterPro" id="IPR036875">
    <property type="entry name" value="Znf_CCHC_sf"/>
</dbReference>
<keyword evidence="5" id="KW-1185">Reference proteome</keyword>
<reference evidence="5" key="1">
    <citation type="journal article" date="2015" name="Proc. Natl. Acad. Sci. U.S.A.">
        <title>Genome sequence of the Asian Tiger mosquito, Aedes albopictus, reveals insights into its biology, genetics, and evolution.</title>
        <authorList>
            <person name="Chen X.G."/>
            <person name="Jiang X."/>
            <person name="Gu J."/>
            <person name="Xu M."/>
            <person name="Wu Y."/>
            <person name="Deng Y."/>
            <person name="Zhang C."/>
            <person name="Bonizzoni M."/>
            <person name="Dermauw W."/>
            <person name="Vontas J."/>
            <person name="Armbruster P."/>
            <person name="Huang X."/>
            <person name="Yang Y."/>
            <person name="Zhang H."/>
            <person name="He W."/>
            <person name="Peng H."/>
            <person name="Liu Y."/>
            <person name="Wu K."/>
            <person name="Chen J."/>
            <person name="Lirakis M."/>
            <person name="Topalis P."/>
            <person name="Van Leeuwen T."/>
            <person name="Hall A.B."/>
            <person name="Jiang X."/>
            <person name="Thorpe C."/>
            <person name="Mueller R.L."/>
            <person name="Sun C."/>
            <person name="Waterhouse R.M."/>
            <person name="Yan G."/>
            <person name="Tu Z.J."/>
            <person name="Fang X."/>
            <person name="James A.A."/>
        </authorList>
    </citation>
    <scope>NUCLEOTIDE SEQUENCE [LARGE SCALE GENOMIC DNA]</scope>
    <source>
        <strain evidence="5">Foshan</strain>
    </source>
</reference>
<dbReference type="InterPro" id="IPR001878">
    <property type="entry name" value="Znf_CCHC"/>
</dbReference>
<feature type="coiled-coil region" evidence="1">
    <location>
        <begin position="32"/>
        <end position="62"/>
    </location>
</feature>
<evidence type="ECO:0000256" key="2">
    <source>
        <dbReference type="SAM" id="MobiDB-lite"/>
    </source>
</evidence>
<organism evidence="4 5">
    <name type="scientific">Aedes albopictus</name>
    <name type="common">Asian tiger mosquito</name>
    <name type="synonym">Stegomyia albopicta</name>
    <dbReference type="NCBI Taxonomy" id="7160"/>
    <lineage>
        <taxon>Eukaryota</taxon>
        <taxon>Metazoa</taxon>
        <taxon>Ecdysozoa</taxon>
        <taxon>Arthropoda</taxon>
        <taxon>Hexapoda</taxon>
        <taxon>Insecta</taxon>
        <taxon>Pterygota</taxon>
        <taxon>Neoptera</taxon>
        <taxon>Endopterygota</taxon>
        <taxon>Diptera</taxon>
        <taxon>Nematocera</taxon>
        <taxon>Culicoidea</taxon>
        <taxon>Culicidae</taxon>
        <taxon>Culicinae</taxon>
        <taxon>Aedini</taxon>
        <taxon>Aedes</taxon>
        <taxon>Stegomyia</taxon>
    </lineage>
</organism>